<proteinExistence type="inferred from homology"/>
<dbReference type="Gene3D" id="2.30.39.10">
    <property type="entry name" value="Alpha-1-antitrypsin, domain 1"/>
    <property type="match status" value="1"/>
</dbReference>
<keyword evidence="4" id="KW-0646">Protease inhibitor</keyword>
<dbReference type="PROSITE" id="PS00284">
    <property type="entry name" value="SERPIN"/>
    <property type="match status" value="1"/>
</dbReference>
<dbReference type="InterPro" id="IPR023795">
    <property type="entry name" value="Serpin_CS"/>
</dbReference>
<evidence type="ECO:0000256" key="1">
    <source>
        <dbReference type="ARBA" id="ARBA00004613"/>
    </source>
</evidence>
<comment type="similarity">
    <text evidence="2 7">Belongs to the serpin family.</text>
</comment>
<organism evidence="10 11">
    <name type="scientific">Amblyomma americanum</name>
    <name type="common">Lone star tick</name>
    <dbReference type="NCBI Taxonomy" id="6943"/>
    <lineage>
        <taxon>Eukaryota</taxon>
        <taxon>Metazoa</taxon>
        <taxon>Ecdysozoa</taxon>
        <taxon>Arthropoda</taxon>
        <taxon>Chelicerata</taxon>
        <taxon>Arachnida</taxon>
        <taxon>Acari</taxon>
        <taxon>Parasitiformes</taxon>
        <taxon>Ixodida</taxon>
        <taxon>Ixodoidea</taxon>
        <taxon>Ixodidae</taxon>
        <taxon>Amblyomminae</taxon>
        <taxon>Amblyomma</taxon>
    </lineage>
</organism>
<evidence type="ECO:0000256" key="4">
    <source>
        <dbReference type="ARBA" id="ARBA00022690"/>
    </source>
</evidence>
<accession>A0AAQ4FFU8</accession>
<feature type="compositionally biased region" description="Polar residues" evidence="8">
    <location>
        <begin position="1"/>
        <end position="12"/>
    </location>
</feature>
<keyword evidence="3" id="KW-0964">Secreted</keyword>
<evidence type="ECO:0000256" key="6">
    <source>
        <dbReference type="ARBA" id="ARBA00023180"/>
    </source>
</evidence>
<evidence type="ECO:0000256" key="5">
    <source>
        <dbReference type="ARBA" id="ARBA00022900"/>
    </source>
</evidence>
<dbReference type="InterPro" id="IPR000215">
    <property type="entry name" value="Serpin_fam"/>
</dbReference>
<dbReference type="InterPro" id="IPR036186">
    <property type="entry name" value="Serpin_sf"/>
</dbReference>
<dbReference type="PANTHER" id="PTHR11461:SF211">
    <property type="entry name" value="GH10112P-RELATED"/>
    <property type="match status" value="1"/>
</dbReference>
<feature type="domain" description="Serpin" evidence="9">
    <location>
        <begin position="145"/>
        <end position="367"/>
    </location>
</feature>
<evidence type="ECO:0000256" key="2">
    <source>
        <dbReference type="ARBA" id="ARBA00009500"/>
    </source>
</evidence>
<sequence length="368" mass="39973">MDASGSSSNGASTPDRRAQPRRQDQEQQEDRIQDRGSQPQQRDHQQDHQQAQLARTSSRRDAQPTRHRRRQSRNSSTPSSSDSTTAASSGTTLTQTSRSQSLDLEASGHRRSQACIPRRWRRLSPSASPFSLPPELCGPLLQLPLDLCAALRRGGERGNVLLSPHYAACILVMMHHGAAGNTRHQLGHLLGFPEDDSPTRCVDIGATVLEIPFESPLVESMLVFLPDLASPDKPDGLGSLERSLSTEKILDCLARLEYQGPVDITLPRIRLHCVIDLAHLMPAMGAPDAFGEAADFSNMGNVTSSERSEGGGAGACTTAQSTPPALPPIADYDERPSFDFTVDRPFLFLVLGRDPDSVLLFGSVTRAL</sequence>
<evidence type="ECO:0000313" key="11">
    <source>
        <dbReference type="Proteomes" id="UP001321473"/>
    </source>
</evidence>
<comment type="subcellular location">
    <subcellularLocation>
        <location evidence="1">Secreted</location>
    </subcellularLocation>
</comment>
<evidence type="ECO:0000259" key="9">
    <source>
        <dbReference type="SMART" id="SM00093"/>
    </source>
</evidence>
<dbReference type="SMART" id="SM00093">
    <property type="entry name" value="SERPIN"/>
    <property type="match status" value="1"/>
</dbReference>
<evidence type="ECO:0000256" key="3">
    <source>
        <dbReference type="ARBA" id="ARBA00022525"/>
    </source>
</evidence>
<evidence type="ECO:0000313" key="10">
    <source>
        <dbReference type="EMBL" id="KAK8785571.1"/>
    </source>
</evidence>
<comment type="caution">
    <text evidence="10">The sequence shown here is derived from an EMBL/GenBank/DDBJ whole genome shotgun (WGS) entry which is preliminary data.</text>
</comment>
<dbReference type="EMBL" id="JARKHS020003396">
    <property type="protein sequence ID" value="KAK8785571.1"/>
    <property type="molecule type" value="Genomic_DNA"/>
</dbReference>
<dbReference type="Pfam" id="PF00079">
    <property type="entry name" value="Serpin"/>
    <property type="match status" value="1"/>
</dbReference>
<dbReference type="GO" id="GO:0004867">
    <property type="term" value="F:serine-type endopeptidase inhibitor activity"/>
    <property type="evidence" value="ECO:0007669"/>
    <property type="project" value="UniProtKB-KW"/>
</dbReference>
<dbReference type="InterPro" id="IPR042185">
    <property type="entry name" value="Serpin_sf_2"/>
</dbReference>
<evidence type="ECO:0000256" key="7">
    <source>
        <dbReference type="RuleBase" id="RU000411"/>
    </source>
</evidence>
<keyword evidence="5" id="KW-0722">Serine protease inhibitor</keyword>
<dbReference type="AlphaFoldDB" id="A0AAQ4FFU8"/>
<dbReference type="InterPro" id="IPR023796">
    <property type="entry name" value="Serpin_dom"/>
</dbReference>
<feature type="region of interest" description="Disordered" evidence="8">
    <location>
        <begin position="302"/>
        <end position="325"/>
    </location>
</feature>
<keyword evidence="11" id="KW-1185">Reference proteome</keyword>
<reference evidence="10 11" key="1">
    <citation type="journal article" date="2023" name="Arcadia Sci">
        <title>De novo assembly of a long-read Amblyomma americanum tick genome.</title>
        <authorList>
            <person name="Chou S."/>
            <person name="Poskanzer K.E."/>
            <person name="Rollins M."/>
            <person name="Thuy-Boun P.S."/>
        </authorList>
    </citation>
    <scope>NUCLEOTIDE SEQUENCE [LARGE SCALE GENOMIC DNA]</scope>
    <source>
        <strain evidence="10">F_SG_1</strain>
        <tissue evidence="10">Salivary glands</tissue>
    </source>
</reference>
<feature type="region of interest" description="Disordered" evidence="8">
    <location>
        <begin position="1"/>
        <end position="114"/>
    </location>
</feature>
<feature type="compositionally biased region" description="Basic and acidic residues" evidence="8">
    <location>
        <begin position="14"/>
        <end position="34"/>
    </location>
</feature>
<feature type="compositionally biased region" description="Low complexity" evidence="8">
    <location>
        <begin position="73"/>
        <end position="102"/>
    </location>
</feature>
<evidence type="ECO:0000256" key="8">
    <source>
        <dbReference type="SAM" id="MobiDB-lite"/>
    </source>
</evidence>
<dbReference type="InterPro" id="IPR042178">
    <property type="entry name" value="Serpin_sf_1"/>
</dbReference>
<keyword evidence="6" id="KW-0325">Glycoprotein</keyword>
<dbReference type="GO" id="GO:0005615">
    <property type="term" value="C:extracellular space"/>
    <property type="evidence" value="ECO:0007669"/>
    <property type="project" value="InterPro"/>
</dbReference>
<dbReference type="PANTHER" id="PTHR11461">
    <property type="entry name" value="SERINE PROTEASE INHIBITOR, SERPIN"/>
    <property type="match status" value="1"/>
</dbReference>
<dbReference type="Gene3D" id="3.30.497.10">
    <property type="entry name" value="Antithrombin, subunit I, domain 2"/>
    <property type="match status" value="2"/>
</dbReference>
<dbReference type="Proteomes" id="UP001321473">
    <property type="component" value="Unassembled WGS sequence"/>
</dbReference>
<protein>
    <recommendedName>
        <fullName evidence="9">Serpin domain-containing protein</fullName>
    </recommendedName>
</protein>
<name>A0AAQ4FFU8_AMBAM</name>
<gene>
    <name evidence="10" type="ORF">V5799_008064</name>
</gene>
<dbReference type="SUPFAM" id="SSF56574">
    <property type="entry name" value="Serpins"/>
    <property type="match status" value="1"/>
</dbReference>